<protein>
    <recommendedName>
        <fullName evidence="5">Transporter</fullName>
    </recommendedName>
</protein>
<feature type="signal peptide" evidence="2">
    <location>
        <begin position="1"/>
        <end position="28"/>
    </location>
</feature>
<feature type="chain" id="PRO_5004191712" description="Transporter" evidence="2">
    <location>
        <begin position="29"/>
        <end position="285"/>
    </location>
</feature>
<sequence length="285" mass="31914">MSTFHSRSVLLFWIASLAITVAPSLAQSAPAPQQGQGQTTGASAAPDQTAEMKQENAEKDITYLKSRLVYRYDYKSQEGDVFVNRFRVKALYGFGPNDRLAFTVLLPVSHVSTPTDSATGIGNMEFQFGGYIYKGESFSTGALVELDGATASDPLLGGSSTDFKVAYGITQVFRPRYVLNAVFNYKHSIYINRGLGTHEFEPDITLSTRRLGASWFVEYDSYYLFIPEEYAQTFKVGLSKALGKEHHWVATPYWSFPLNSAGRQTQYQHNVGVDVVWYPEFMNRH</sequence>
<keyword evidence="4" id="KW-1185">Reference proteome</keyword>
<evidence type="ECO:0000313" key="4">
    <source>
        <dbReference type="Proteomes" id="UP000002432"/>
    </source>
</evidence>
<dbReference type="EMBL" id="CP000360">
    <property type="protein sequence ID" value="ABF42038.1"/>
    <property type="molecule type" value="Genomic_DNA"/>
</dbReference>
<dbReference type="Proteomes" id="UP000002432">
    <property type="component" value="Chromosome"/>
</dbReference>
<evidence type="ECO:0000256" key="2">
    <source>
        <dbReference type="SAM" id="SignalP"/>
    </source>
</evidence>
<evidence type="ECO:0000313" key="3">
    <source>
        <dbReference type="EMBL" id="ABF42038.1"/>
    </source>
</evidence>
<dbReference type="AlphaFoldDB" id="Q1IM62"/>
<keyword evidence="2" id="KW-0732">Signal</keyword>
<name>Q1IM62_KORVE</name>
<dbReference type="KEGG" id="aba:Acid345_3037"/>
<dbReference type="RefSeq" id="WP_011523839.1">
    <property type="nucleotide sequence ID" value="NC_008009.1"/>
</dbReference>
<organism evidence="3 4">
    <name type="scientific">Koribacter versatilis (strain Ellin345)</name>
    <dbReference type="NCBI Taxonomy" id="204669"/>
    <lineage>
        <taxon>Bacteria</taxon>
        <taxon>Pseudomonadati</taxon>
        <taxon>Acidobacteriota</taxon>
        <taxon>Terriglobia</taxon>
        <taxon>Terriglobales</taxon>
        <taxon>Candidatus Korobacteraceae</taxon>
        <taxon>Candidatus Korobacter</taxon>
    </lineage>
</organism>
<gene>
    <name evidence="3" type="ordered locus">Acid345_3037</name>
</gene>
<feature type="region of interest" description="Disordered" evidence="1">
    <location>
        <begin position="28"/>
        <end position="56"/>
    </location>
</feature>
<evidence type="ECO:0008006" key="5">
    <source>
        <dbReference type="Google" id="ProtNLM"/>
    </source>
</evidence>
<proteinExistence type="predicted"/>
<dbReference type="EnsemblBacteria" id="ABF42038">
    <property type="protein sequence ID" value="ABF42038"/>
    <property type="gene ID" value="Acid345_3037"/>
</dbReference>
<dbReference type="HOGENOM" id="CLU_975851_0_0_0"/>
<feature type="compositionally biased region" description="Low complexity" evidence="1">
    <location>
        <begin position="28"/>
        <end position="46"/>
    </location>
</feature>
<evidence type="ECO:0000256" key="1">
    <source>
        <dbReference type="SAM" id="MobiDB-lite"/>
    </source>
</evidence>
<reference evidence="3 4" key="1">
    <citation type="journal article" date="2009" name="Appl. Environ. Microbiol.">
        <title>Three genomes from the phylum Acidobacteria provide insight into the lifestyles of these microorganisms in soils.</title>
        <authorList>
            <person name="Ward N.L."/>
            <person name="Challacombe J.F."/>
            <person name="Janssen P.H."/>
            <person name="Henrissat B."/>
            <person name="Coutinho P.M."/>
            <person name="Wu M."/>
            <person name="Xie G."/>
            <person name="Haft D.H."/>
            <person name="Sait M."/>
            <person name="Badger J."/>
            <person name="Barabote R.D."/>
            <person name="Bradley B."/>
            <person name="Brettin T.S."/>
            <person name="Brinkac L.M."/>
            <person name="Bruce D."/>
            <person name="Creasy T."/>
            <person name="Daugherty S.C."/>
            <person name="Davidsen T.M."/>
            <person name="DeBoy R.T."/>
            <person name="Detter J.C."/>
            <person name="Dodson R.J."/>
            <person name="Durkin A.S."/>
            <person name="Ganapathy A."/>
            <person name="Gwinn-Giglio M."/>
            <person name="Han C.S."/>
            <person name="Khouri H."/>
            <person name="Kiss H."/>
            <person name="Kothari S.P."/>
            <person name="Madupu R."/>
            <person name="Nelson K.E."/>
            <person name="Nelson W.C."/>
            <person name="Paulsen I."/>
            <person name="Penn K."/>
            <person name="Ren Q."/>
            <person name="Rosovitz M.J."/>
            <person name="Selengut J.D."/>
            <person name="Shrivastava S."/>
            <person name="Sullivan S.A."/>
            <person name="Tapia R."/>
            <person name="Thompson L.S."/>
            <person name="Watkins K.L."/>
            <person name="Yang Q."/>
            <person name="Yu C."/>
            <person name="Zafar N."/>
            <person name="Zhou L."/>
            <person name="Kuske C.R."/>
        </authorList>
    </citation>
    <scope>NUCLEOTIDE SEQUENCE [LARGE SCALE GENOMIC DNA]</scope>
    <source>
        <strain evidence="3 4">Ellin345</strain>
    </source>
</reference>
<accession>Q1IM62</accession>
<dbReference type="STRING" id="204669.Acid345_3037"/>